<dbReference type="SMART" id="SM00530">
    <property type="entry name" value="HTH_XRE"/>
    <property type="match status" value="1"/>
</dbReference>
<dbReference type="SUPFAM" id="SSF47413">
    <property type="entry name" value="lambda repressor-like DNA-binding domains"/>
    <property type="match status" value="1"/>
</dbReference>
<feature type="domain" description="HTH cro/C1-type" evidence="1">
    <location>
        <begin position="41"/>
        <end position="95"/>
    </location>
</feature>
<reference evidence="2" key="1">
    <citation type="journal article" date="2021" name="Proc. Natl. Acad. Sci. U.S.A.">
        <title>A Catalog of Tens of Thousands of Viruses from Human Metagenomes Reveals Hidden Associations with Chronic Diseases.</title>
        <authorList>
            <person name="Tisza M.J."/>
            <person name="Buck C.B."/>
        </authorList>
    </citation>
    <scope>NUCLEOTIDE SEQUENCE</scope>
    <source>
        <strain evidence="2">CtPJU6</strain>
    </source>
</reference>
<dbReference type="PROSITE" id="PS50943">
    <property type="entry name" value="HTH_CROC1"/>
    <property type="match status" value="1"/>
</dbReference>
<dbReference type="Gene3D" id="1.10.260.40">
    <property type="entry name" value="lambda repressor-like DNA-binding domains"/>
    <property type="match status" value="1"/>
</dbReference>
<evidence type="ECO:0000259" key="1">
    <source>
        <dbReference type="PROSITE" id="PS50943"/>
    </source>
</evidence>
<dbReference type="InterPro" id="IPR010982">
    <property type="entry name" value="Lambda_DNA-bd_dom_sf"/>
</dbReference>
<organism evidence="2">
    <name type="scientific">Myoviridae sp. ctPJU6</name>
    <dbReference type="NCBI Taxonomy" id="2827684"/>
    <lineage>
        <taxon>Viruses</taxon>
        <taxon>Duplodnaviria</taxon>
        <taxon>Heunggongvirae</taxon>
        <taxon>Uroviricota</taxon>
        <taxon>Caudoviricetes</taxon>
    </lineage>
</organism>
<proteinExistence type="predicted"/>
<dbReference type="CDD" id="cd00093">
    <property type="entry name" value="HTH_XRE"/>
    <property type="match status" value="1"/>
</dbReference>
<sequence>MKHTYRRLYREYKVTMYKCQVFYTICEGCRKLEPQEIVDFIKNERVRKGLSKSRLAKESGLSRELIGKFELGKHSPKLSTVEKIGKALDLEIVIRKRGEESGKHIDNK</sequence>
<dbReference type="GO" id="GO:0003677">
    <property type="term" value="F:DNA binding"/>
    <property type="evidence" value="ECO:0007669"/>
    <property type="project" value="InterPro"/>
</dbReference>
<dbReference type="EMBL" id="BK032838">
    <property type="protein sequence ID" value="DAF63294.1"/>
    <property type="molecule type" value="Genomic_DNA"/>
</dbReference>
<dbReference type="InterPro" id="IPR001387">
    <property type="entry name" value="Cro/C1-type_HTH"/>
</dbReference>
<dbReference type="Pfam" id="PF01381">
    <property type="entry name" value="HTH_3"/>
    <property type="match status" value="1"/>
</dbReference>
<protein>
    <submittedName>
        <fullName evidence="2">Helix-turn-helix domain protein</fullName>
    </submittedName>
</protein>
<evidence type="ECO:0000313" key="2">
    <source>
        <dbReference type="EMBL" id="DAF63294.1"/>
    </source>
</evidence>
<accession>A0A8S5TJ29</accession>
<name>A0A8S5TJ29_9CAUD</name>